<evidence type="ECO:0000313" key="2">
    <source>
        <dbReference type="Proteomes" id="UP001369082"/>
    </source>
</evidence>
<dbReference type="EMBL" id="JBAKAZ010000315">
    <property type="protein sequence ID" value="MEL0631015.1"/>
    <property type="molecule type" value="Genomic_DNA"/>
</dbReference>
<sequence length="74" mass="8157">DFSALYSEELVAVIQVKREDKEAVLNSLAGHGLSSNSLVIGSINITDQIEFLRDGVEVLTAIRSEFRGFWAETT</sequence>
<protein>
    <submittedName>
        <fullName evidence="1">Uncharacterized protein</fullName>
    </submittedName>
</protein>
<name>A0ABU9GUK4_9GAMM</name>
<evidence type="ECO:0000313" key="1">
    <source>
        <dbReference type="EMBL" id="MEL0631015.1"/>
    </source>
</evidence>
<dbReference type="InterPro" id="IPR036676">
    <property type="entry name" value="PurM-like_C_sf"/>
</dbReference>
<feature type="non-terminal residue" evidence="1">
    <location>
        <position position="1"/>
    </location>
</feature>
<gene>
    <name evidence="1" type="ORF">V6256_15695</name>
</gene>
<reference evidence="1 2" key="1">
    <citation type="submission" date="2024-02" db="EMBL/GenBank/DDBJ databases">
        <title>Bacteria isolated from the canopy kelp, Nereocystis luetkeana.</title>
        <authorList>
            <person name="Pfister C.A."/>
            <person name="Younker I.T."/>
            <person name="Light S.H."/>
        </authorList>
    </citation>
    <scope>NUCLEOTIDE SEQUENCE [LARGE SCALE GENOMIC DNA]</scope>
    <source>
        <strain evidence="1 2">TI.1.05</strain>
    </source>
</reference>
<keyword evidence="2" id="KW-1185">Reference proteome</keyword>
<accession>A0ABU9GUK4</accession>
<dbReference type="Proteomes" id="UP001369082">
    <property type="component" value="Unassembled WGS sequence"/>
</dbReference>
<dbReference type="SUPFAM" id="SSF56042">
    <property type="entry name" value="PurM C-terminal domain-like"/>
    <property type="match status" value="1"/>
</dbReference>
<feature type="non-terminal residue" evidence="1">
    <location>
        <position position="74"/>
    </location>
</feature>
<dbReference type="RefSeq" id="WP_341599158.1">
    <property type="nucleotide sequence ID" value="NZ_JBAKAZ010000315.1"/>
</dbReference>
<proteinExistence type="predicted"/>
<organism evidence="1 2">
    <name type="scientific">Psychromonas aquatilis</name>
    <dbReference type="NCBI Taxonomy" id="2005072"/>
    <lineage>
        <taxon>Bacteria</taxon>
        <taxon>Pseudomonadati</taxon>
        <taxon>Pseudomonadota</taxon>
        <taxon>Gammaproteobacteria</taxon>
        <taxon>Alteromonadales</taxon>
        <taxon>Psychromonadaceae</taxon>
        <taxon>Psychromonas</taxon>
    </lineage>
</organism>
<comment type="caution">
    <text evidence="1">The sequence shown here is derived from an EMBL/GenBank/DDBJ whole genome shotgun (WGS) entry which is preliminary data.</text>
</comment>